<protein>
    <submittedName>
        <fullName evidence="1">Uncharacterized protein</fullName>
    </submittedName>
</protein>
<dbReference type="AlphaFoldDB" id="A0A1W1BV69"/>
<reference evidence="1" key="1">
    <citation type="submission" date="2016-10" db="EMBL/GenBank/DDBJ databases">
        <authorList>
            <person name="de Groot N.N."/>
        </authorList>
    </citation>
    <scope>NUCLEOTIDE SEQUENCE</scope>
</reference>
<proteinExistence type="predicted"/>
<organism evidence="1">
    <name type="scientific">hydrothermal vent metagenome</name>
    <dbReference type="NCBI Taxonomy" id="652676"/>
    <lineage>
        <taxon>unclassified sequences</taxon>
        <taxon>metagenomes</taxon>
        <taxon>ecological metagenomes</taxon>
    </lineage>
</organism>
<dbReference type="EMBL" id="FPHK01000028">
    <property type="protein sequence ID" value="SFV57367.1"/>
    <property type="molecule type" value="Genomic_DNA"/>
</dbReference>
<name>A0A1W1BV69_9ZZZZ</name>
<sequence length="83" mass="9400">MKKCTGNPYALLILDPQKSDNLKEILLSNRDEFSDFLYKIGLNVKHQEKTSNGVNHSSTVLTLRTTCFKVDFNDNSVKIAPLK</sequence>
<gene>
    <name evidence="1" type="ORF">MNB_SM-6-861</name>
</gene>
<evidence type="ECO:0000313" key="1">
    <source>
        <dbReference type="EMBL" id="SFV57367.1"/>
    </source>
</evidence>
<accession>A0A1W1BV69</accession>